<name>A0ABN6N7P6_9BACT</name>
<feature type="domain" description="BioF2-like acetyltransferase" evidence="1">
    <location>
        <begin position="185"/>
        <end position="332"/>
    </location>
</feature>
<sequence length="375" mass="41153">MIGTAPATAPAAGAALYATELLRGRAAFDALAPEWNALLARGPCDLPFARHEWLSAWLDAFAPEAQPLVVTARDAAGRLAGAAPFLRERRLGVRRLVAPANDHSCRFEWALGPDAVGAAAALWAHLRDRVGWDLLLLRDLPRDGPTGTLVPALAAADGHLTGRWESMRSPWIALGGAAVEERLSAKFRANLRRRLKKLSELGAVSVRRAGAGEEARVMLGEFLALEAAGWKGERGTAIARDPRTRRFYERLAEVAAARGWLALRALDLDGRPVAMHFGLVYGGAYYLPKPTYDEGLGPCSPGQLLFREVVAECAARGLAALDFLGPDMPWKRDWEPAHRPHDWVYVYRPGLAGRTIYTMKHCVKPLAKEVLRWWR</sequence>
<dbReference type="InterPro" id="IPR016181">
    <property type="entry name" value="Acyl_CoA_acyltransferase"/>
</dbReference>
<keyword evidence="3" id="KW-1185">Reference proteome</keyword>
<protein>
    <recommendedName>
        <fullName evidence="1">BioF2-like acetyltransferase domain-containing protein</fullName>
    </recommendedName>
</protein>
<reference evidence="3" key="1">
    <citation type="journal article" date="2022" name="Int. J. Syst. Evol. Microbiol.">
        <title>Anaeromyxobacter oryzae sp. nov., Anaeromyxobacter diazotrophicus sp. nov. and Anaeromyxobacter paludicola sp. nov., isolated from paddy soils.</title>
        <authorList>
            <person name="Itoh H."/>
            <person name="Xu Z."/>
            <person name="Mise K."/>
            <person name="Masuda Y."/>
            <person name="Ushijima N."/>
            <person name="Hayakawa C."/>
            <person name="Shiratori Y."/>
            <person name="Senoo K."/>
        </authorList>
    </citation>
    <scope>NUCLEOTIDE SEQUENCE [LARGE SCALE GENOMIC DNA]</scope>
    <source>
        <strain evidence="3">Red630</strain>
    </source>
</reference>
<dbReference type="RefSeq" id="WP_248345374.1">
    <property type="nucleotide sequence ID" value="NZ_AP025592.1"/>
</dbReference>
<dbReference type="Pfam" id="PF13480">
    <property type="entry name" value="Acetyltransf_6"/>
    <property type="match status" value="1"/>
</dbReference>
<dbReference type="InterPro" id="IPR038740">
    <property type="entry name" value="BioF2-like_GNAT_dom"/>
</dbReference>
<dbReference type="EMBL" id="AP025592">
    <property type="protein sequence ID" value="BDG08193.1"/>
    <property type="molecule type" value="Genomic_DNA"/>
</dbReference>
<dbReference type="SUPFAM" id="SSF55729">
    <property type="entry name" value="Acyl-CoA N-acyltransferases (Nat)"/>
    <property type="match status" value="1"/>
</dbReference>
<evidence type="ECO:0000313" key="2">
    <source>
        <dbReference type="EMBL" id="BDG08193.1"/>
    </source>
</evidence>
<evidence type="ECO:0000259" key="1">
    <source>
        <dbReference type="Pfam" id="PF13480"/>
    </source>
</evidence>
<proteinExistence type="predicted"/>
<gene>
    <name evidence="2" type="ORF">AMPC_13060</name>
</gene>
<dbReference type="Proteomes" id="UP001162734">
    <property type="component" value="Chromosome"/>
</dbReference>
<dbReference type="Gene3D" id="3.40.630.30">
    <property type="match status" value="1"/>
</dbReference>
<accession>A0ABN6N7P6</accession>
<evidence type="ECO:0000313" key="3">
    <source>
        <dbReference type="Proteomes" id="UP001162734"/>
    </source>
</evidence>
<organism evidence="2 3">
    <name type="scientific">Anaeromyxobacter paludicola</name>
    <dbReference type="NCBI Taxonomy" id="2918171"/>
    <lineage>
        <taxon>Bacteria</taxon>
        <taxon>Pseudomonadati</taxon>
        <taxon>Myxococcota</taxon>
        <taxon>Myxococcia</taxon>
        <taxon>Myxococcales</taxon>
        <taxon>Cystobacterineae</taxon>
        <taxon>Anaeromyxobacteraceae</taxon>
        <taxon>Anaeromyxobacter</taxon>
    </lineage>
</organism>